<gene>
    <name evidence="2" type="ORF">CHIRRI_LOCUS11502</name>
</gene>
<dbReference type="InterPro" id="IPR043159">
    <property type="entry name" value="Lectin_gal-bd_sf"/>
</dbReference>
<dbReference type="AlphaFoldDB" id="A0A9N9S3A7"/>
<protein>
    <recommendedName>
        <fullName evidence="4">SUEL-type lectin domain-containing protein</fullName>
    </recommendedName>
</protein>
<feature type="signal peptide" evidence="1">
    <location>
        <begin position="1"/>
        <end position="19"/>
    </location>
</feature>
<proteinExistence type="predicted"/>
<evidence type="ECO:0008006" key="4">
    <source>
        <dbReference type="Google" id="ProtNLM"/>
    </source>
</evidence>
<name>A0A9N9S3A7_9DIPT</name>
<dbReference type="EMBL" id="OU895879">
    <property type="protein sequence ID" value="CAG9808665.1"/>
    <property type="molecule type" value="Genomic_DNA"/>
</dbReference>
<dbReference type="Gene3D" id="2.60.120.740">
    <property type="match status" value="1"/>
</dbReference>
<evidence type="ECO:0000313" key="3">
    <source>
        <dbReference type="Proteomes" id="UP001153620"/>
    </source>
</evidence>
<dbReference type="Proteomes" id="UP001153620">
    <property type="component" value="Chromosome 3"/>
</dbReference>
<reference evidence="2" key="2">
    <citation type="submission" date="2022-10" db="EMBL/GenBank/DDBJ databases">
        <authorList>
            <consortium name="ENA_rothamsted_submissions"/>
            <consortium name="culmorum"/>
            <person name="King R."/>
        </authorList>
    </citation>
    <scope>NUCLEOTIDE SEQUENCE</scope>
</reference>
<evidence type="ECO:0000256" key="1">
    <source>
        <dbReference type="SAM" id="SignalP"/>
    </source>
</evidence>
<reference evidence="2" key="1">
    <citation type="submission" date="2022-01" db="EMBL/GenBank/DDBJ databases">
        <authorList>
            <person name="King R."/>
        </authorList>
    </citation>
    <scope>NUCLEOTIDE SEQUENCE</scope>
</reference>
<accession>A0A9N9S3A7</accession>
<organism evidence="2 3">
    <name type="scientific">Chironomus riparius</name>
    <dbReference type="NCBI Taxonomy" id="315576"/>
    <lineage>
        <taxon>Eukaryota</taxon>
        <taxon>Metazoa</taxon>
        <taxon>Ecdysozoa</taxon>
        <taxon>Arthropoda</taxon>
        <taxon>Hexapoda</taxon>
        <taxon>Insecta</taxon>
        <taxon>Pterygota</taxon>
        <taxon>Neoptera</taxon>
        <taxon>Endopterygota</taxon>
        <taxon>Diptera</taxon>
        <taxon>Nematocera</taxon>
        <taxon>Chironomoidea</taxon>
        <taxon>Chironomidae</taxon>
        <taxon>Chironominae</taxon>
        <taxon>Chironomus</taxon>
    </lineage>
</organism>
<keyword evidence="1" id="KW-0732">Signal</keyword>
<sequence>MKFILITLIALSVFTAISASFEKTINEGEHDHFECPSNQPIYVEYGKWTYNKLNWRNGFIPNWRNYFFLWGNLIGMCTYDVTEAVKKMCNGKSNCEIDGNRISLHSDECNYWMKLIVTYECLDCSEYENKKKGSDDHEHLRFKRQYGSKAATCTAHFLAFAAVGFQNNRNNHRFCPNQTFVDKHVCSHCQSNSDVVNFAIHVANLRNQHNYKPTNINSVFVGNPTYTQAGTLCKFYSALPKYNCHYGTITWTCYKETNDVRASHQLISGHYEPGYDI</sequence>
<evidence type="ECO:0000313" key="2">
    <source>
        <dbReference type="EMBL" id="CAG9808665.1"/>
    </source>
</evidence>
<feature type="chain" id="PRO_5040332271" description="SUEL-type lectin domain-containing protein" evidence="1">
    <location>
        <begin position="20"/>
        <end position="277"/>
    </location>
</feature>
<dbReference type="CDD" id="cd22823">
    <property type="entry name" value="Gal_Rha_Lectin"/>
    <property type="match status" value="1"/>
</dbReference>
<keyword evidence="3" id="KW-1185">Reference proteome</keyword>